<evidence type="ECO:0000313" key="1">
    <source>
        <dbReference type="EMBL" id="CAF1514324.1"/>
    </source>
</evidence>
<evidence type="ECO:0000313" key="2">
    <source>
        <dbReference type="Proteomes" id="UP000663864"/>
    </source>
</evidence>
<organism evidence="1 2">
    <name type="scientific">Rotaria sordida</name>
    <dbReference type="NCBI Taxonomy" id="392033"/>
    <lineage>
        <taxon>Eukaryota</taxon>
        <taxon>Metazoa</taxon>
        <taxon>Spiralia</taxon>
        <taxon>Gnathifera</taxon>
        <taxon>Rotifera</taxon>
        <taxon>Eurotatoria</taxon>
        <taxon>Bdelloidea</taxon>
        <taxon>Philodinida</taxon>
        <taxon>Philodinidae</taxon>
        <taxon>Rotaria</taxon>
    </lineage>
</organism>
<gene>
    <name evidence="1" type="ORF">ZHD862_LOCUS38069</name>
</gene>
<accession>A0A815UCE6</accession>
<name>A0A815UCE6_9BILA</name>
<dbReference type="Proteomes" id="UP000663864">
    <property type="component" value="Unassembled WGS sequence"/>
</dbReference>
<proteinExistence type="predicted"/>
<protein>
    <submittedName>
        <fullName evidence="1">Uncharacterized protein</fullName>
    </submittedName>
</protein>
<dbReference type="EMBL" id="CAJNOT010008031">
    <property type="protein sequence ID" value="CAF1514324.1"/>
    <property type="molecule type" value="Genomic_DNA"/>
</dbReference>
<sequence>MQSKILDNAGTDL</sequence>
<feature type="non-terminal residue" evidence="1">
    <location>
        <position position="13"/>
    </location>
</feature>
<reference evidence="1" key="1">
    <citation type="submission" date="2021-02" db="EMBL/GenBank/DDBJ databases">
        <authorList>
            <person name="Nowell W R."/>
        </authorList>
    </citation>
    <scope>NUCLEOTIDE SEQUENCE</scope>
</reference>
<comment type="caution">
    <text evidence="1">The sequence shown here is derived from an EMBL/GenBank/DDBJ whole genome shotgun (WGS) entry which is preliminary data.</text>
</comment>